<dbReference type="Proteomes" id="UP000006514">
    <property type="component" value="Unassembled WGS sequence"/>
</dbReference>
<dbReference type="Gene3D" id="3.10.450.50">
    <property type="match status" value="1"/>
</dbReference>
<dbReference type="AlphaFoldDB" id="J0CZQ2"/>
<gene>
    <name evidence="1" type="ORF">AURDEDRAFT_73522</name>
</gene>
<evidence type="ECO:0000313" key="2">
    <source>
        <dbReference type="Proteomes" id="UP000006514"/>
    </source>
</evidence>
<dbReference type="PANTHER" id="PTHR34213">
    <property type="entry name" value="NUCLEAR TRANSPORT FACTOR 2 (NTF2) FAMILY PROTEIN"/>
    <property type="match status" value="1"/>
</dbReference>
<reference evidence="2" key="1">
    <citation type="journal article" date="2012" name="Science">
        <title>The Paleozoic origin of enzymatic lignin decomposition reconstructed from 31 fungal genomes.</title>
        <authorList>
            <person name="Floudas D."/>
            <person name="Binder M."/>
            <person name="Riley R."/>
            <person name="Barry K."/>
            <person name="Blanchette R.A."/>
            <person name="Henrissat B."/>
            <person name="Martinez A.T."/>
            <person name="Otillar R."/>
            <person name="Spatafora J.W."/>
            <person name="Yadav J.S."/>
            <person name="Aerts A."/>
            <person name="Benoit I."/>
            <person name="Boyd A."/>
            <person name="Carlson A."/>
            <person name="Copeland A."/>
            <person name="Coutinho P.M."/>
            <person name="de Vries R.P."/>
            <person name="Ferreira P."/>
            <person name="Findley K."/>
            <person name="Foster B."/>
            <person name="Gaskell J."/>
            <person name="Glotzer D."/>
            <person name="Gorecki P."/>
            <person name="Heitman J."/>
            <person name="Hesse C."/>
            <person name="Hori C."/>
            <person name="Igarashi K."/>
            <person name="Jurgens J.A."/>
            <person name="Kallen N."/>
            <person name="Kersten P."/>
            <person name="Kohler A."/>
            <person name="Kuees U."/>
            <person name="Kumar T.K.A."/>
            <person name="Kuo A."/>
            <person name="LaButti K."/>
            <person name="Larrondo L.F."/>
            <person name="Lindquist E."/>
            <person name="Ling A."/>
            <person name="Lombard V."/>
            <person name="Lucas S."/>
            <person name="Lundell T."/>
            <person name="Martin R."/>
            <person name="McLaughlin D.J."/>
            <person name="Morgenstern I."/>
            <person name="Morin E."/>
            <person name="Murat C."/>
            <person name="Nagy L.G."/>
            <person name="Nolan M."/>
            <person name="Ohm R.A."/>
            <person name="Patyshakuliyeva A."/>
            <person name="Rokas A."/>
            <person name="Ruiz-Duenas F.J."/>
            <person name="Sabat G."/>
            <person name="Salamov A."/>
            <person name="Samejima M."/>
            <person name="Schmutz J."/>
            <person name="Slot J.C."/>
            <person name="St John F."/>
            <person name="Stenlid J."/>
            <person name="Sun H."/>
            <person name="Sun S."/>
            <person name="Syed K."/>
            <person name="Tsang A."/>
            <person name="Wiebenga A."/>
            <person name="Young D."/>
            <person name="Pisabarro A."/>
            <person name="Eastwood D.C."/>
            <person name="Martin F."/>
            <person name="Cullen D."/>
            <person name="Grigoriev I.V."/>
            <person name="Hibbett D.S."/>
        </authorList>
    </citation>
    <scope>NUCLEOTIDE SEQUENCE [LARGE SCALE GENOMIC DNA]</scope>
    <source>
        <strain evidence="2">TFB10046</strain>
    </source>
</reference>
<sequence length="138" mass="16290">LFSSRPSLDIFKRSFRPDGEFEDPLSKCRGYGEFGAQWWAMPKAFPVSRHLSHRILTATERRIEFAQAQEYTFRWVGKKKVMYSLVVIDLDDAGKIVKVEDRWNGEMHPTRYGAEMLRRLNAKTLPWIVHVPKDKEYQ</sequence>
<accession>J0CZQ2</accession>
<name>J0CZQ2_AURST</name>
<organism evidence="1 2">
    <name type="scientific">Auricularia subglabra (strain TFB-10046 / SS5)</name>
    <name type="common">White-rot fungus</name>
    <name type="synonym">Auricularia delicata (strain TFB10046)</name>
    <dbReference type="NCBI Taxonomy" id="717982"/>
    <lineage>
        <taxon>Eukaryota</taxon>
        <taxon>Fungi</taxon>
        <taxon>Dikarya</taxon>
        <taxon>Basidiomycota</taxon>
        <taxon>Agaricomycotina</taxon>
        <taxon>Agaricomycetes</taxon>
        <taxon>Auriculariales</taxon>
        <taxon>Auriculariaceae</taxon>
        <taxon>Auricularia</taxon>
    </lineage>
</organism>
<dbReference type="InParanoid" id="J0CZQ2"/>
<dbReference type="InterPro" id="IPR032710">
    <property type="entry name" value="NTF2-like_dom_sf"/>
</dbReference>
<protein>
    <submittedName>
        <fullName evidence="1">Uncharacterized protein</fullName>
    </submittedName>
</protein>
<dbReference type="KEGG" id="adl:AURDEDRAFT_73522"/>
<dbReference type="OMA" id="DRWNGEM"/>
<dbReference type="EMBL" id="JH687845">
    <property type="protein sequence ID" value="EJD37217.1"/>
    <property type="molecule type" value="Genomic_DNA"/>
</dbReference>
<dbReference type="eggNOG" id="ENOG502S8KX">
    <property type="taxonomic scope" value="Eukaryota"/>
</dbReference>
<dbReference type="SUPFAM" id="SSF54427">
    <property type="entry name" value="NTF2-like"/>
    <property type="match status" value="1"/>
</dbReference>
<feature type="non-terminal residue" evidence="1">
    <location>
        <position position="1"/>
    </location>
</feature>
<keyword evidence="2" id="KW-1185">Reference proteome</keyword>
<evidence type="ECO:0000313" key="1">
    <source>
        <dbReference type="EMBL" id="EJD37217.1"/>
    </source>
</evidence>
<dbReference type="PANTHER" id="PTHR34213:SF2">
    <property type="entry name" value="NUCLEAR TRANSPORT FACTOR 2 (NTF2) FAMILY PROTEIN"/>
    <property type="match status" value="1"/>
</dbReference>
<proteinExistence type="predicted"/>
<dbReference type="OrthoDB" id="2400485at2759"/>